<dbReference type="InterPro" id="IPR012867">
    <property type="entry name" value="DUF1648"/>
</dbReference>
<name>X1IDH9_9ZZZZ</name>
<feature type="transmembrane region" description="Helical" evidence="1">
    <location>
        <begin position="39"/>
        <end position="61"/>
    </location>
</feature>
<proteinExistence type="predicted"/>
<comment type="caution">
    <text evidence="3">The sequence shown here is derived from an EMBL/GenBank/DDBJ whole genome shotgun (WGS) entry which is preliminary data.</text>
</comment>
<evidence type="ECO:0000313" key="3">
    <source>
        <dbReference type="EMBL" id="GAH64164.1"/>
    </source>
</evidence>
<keyword evidence="1" id="KW-0472">Membrane</keyword>
<accession>X1IDH9</accession>
<dbReference type="Pfam" id="PF07853">
    <property type="entry name" value="DUF1648"/>
    <property type="match status" value="1"/>
</dbReference>
<feature type="domain" description="DUF1648" evidence="2">
    <location>
        <begin position="46"/>
        <end position="86"/>
    </location>
</feature>
<organism evidence="3">
    <name type="scientific">marine sediment metagenome</name>
    <dbReference type="NCBI Taxonomy" id="412755"/>
    <lineage>
        <taxon>unclassified sequences</taxon>
        <taxon>metagenomes</taxon>
        <taxon>ecological metagenomes</taxon>
    </lineage>
</organism>
<keyword evidence="1" id="KW-0812">Transmembrane</keyword>
<feature type="transmembrane region" description="Helical" evidence="1">
    <location>
        <begin position="160"/>
        <end position="183"/>
    </location>
</feature>
<keyword evidence="1" id="KW-1133">Transmembrane helix</keyword>
<gene>
    <name evidence="3" type="ORF">S03H2_46488</name>
</gene>
<dbReference type="EMBL" id="BARU01029192">
    <property type="protein sequence ID" value="GAH64164.1"/>
    <property type="molecule type" value="Genomic_DNA"/>
</dbReference>
<feature type="transmembrane region" description="Helical" evidence="1">
    <location>
        <begin position="81"/>
        <end position="104"/>
    </location>
</feature>
<sequence>AGFIGKYRITDEGVSPLSLSLLEGKNITTKEGLPFRWSYVVLPLVVLLLLVGLSAYFYHLLPAEVAVHFENGEPDGWLSPLMTMVLALLPQILLAAVALILAFVMTRLASRFWPPEGTKINLKTIVALMGNMIALPQIVFGFAIADIFVYNAYQIHLPPLWIFALMFMVVGGIVIGVVFVRAIRREWGSRNQ</sequence>
<dbReference type="AlphaFoldDB" id="X1IDH9"/>
<reference evidence="3" key="1">
    <citation type="journal article" date="2014" name="Front. Microbiol.">
        <title>High frequency of phylogenetically diverse reductive dehalogenase-homologous genes in deep subseafloor sedimentary metagenomes.</title>
        <authorList>
            <person name="Kawai M."/>
            <person name="Futagami T."/>
            <person name="Toyoda A."/>
            <person name="Takaki Y."/>
            <person name="Nishi S."/>
            <person name="Hori S."/>
            <person name="Arai W."/>
            <person name="Tsubouchi T."/>
            <person name="Morono Y."/>
            <person name="Uchiyama I."/>
            <person name="Ito T."/>
            <person name="Fujiyama A."/>
            <person name="Inagaki F."/>
            <person name="Takami H."/>
        </authorList>
    </citation>
    <scope>NUCLEOTIDE SEQUENCE</scope>
    <source>
        <strain evidence="3">Expedition CK06-06</strain>
    </source>
</reference>
<evidence type="ECO:0000259" key="2">
    <source>
        <dbReference type="Pfam" id="PF07853"/>
    </source>
</evidence>
<evidence type="ECO:0000256" key="1">
    <source>
        <dbReference type="SAM" id="Phobius"/>
    </source>
</evidence>
<feature type="transmembrane region" description="Helical" evidence="1">
    <location>
        <begin position="125"/>
        <end position="148"/>
    </location>
</feature>
<protein>
    <recommendedName>
        <fullName evidence="2">DUF1648 domain-containing protein</fullName>
    </recommendedName>
</protein>
<feature type="non-terminal residue" evidence="3">
    <location>
        <position position="1"/>
    </location>
</feature>